<accession>A0ABN8S132</accession>
<dbReference type="SUPFAM" id="SSF57302">
    <property type="entry name" value="Snake toxin-like"/>
    <property type="match status" value="1"/>
</dbReference>
<dbReference type="InterPro" id="IPR016054">
    <property type="entry name" value="LY6_UPA_recep-like"/>
</dbReference>
<comment type="caution">
    <text evidence="2">The sequence shown here is derived from an EMBL/GenBank/DDBJ whole genome shotgun (WGS) entry which is preliminary data.</text>
</comment>
<proteinExistence type="predicted"/>
<dbReference type="CDD" id="cd00117">
    <property type="entry name" value="TFP"/>
    <property type="match status" value="1"/>
</dbReference>
<name>A0ABN8S132_9CNID</name>
<gene>
    <name evidence="2" type="ORF">PEVE_00014908</name>
</gene>
<evidence type="ECO:0000313" key="3">
    <source>
        <dbReference type="Proteomes" id="UP001159427"/>
    </source>
</evidence>
<feature type="non-terminal residue" evidence="2">
    <location>
        <position position="122"/>
    </location>
</feature>
<dbReference type="EMBL" id="CALNXI010002133">
    <property type="protein sequence ID" value="CAH3183497.1"/>
    <property type="molecule type" value="Genomic_DNA"/>
</dbReference>
<sequence length="122" mass="13441">TILPLGKLVEHKMDPFLESPDNALRSQESCCGHGINLCFKCKSDKGWDDCVNKNDTTCSSKDGQCVKSHLVLEKNGNTQTTYIKECVTKAICDDGCKVFERQGFNVKTCDYSCCDSDLCNGA</sequence>
<dbReference type="Gene3D" id="2.10.60.10">
    <property type="entry name" value="CD59"/>
    <property type="match status" value="1"/>
</dbReference>
<dbReference type="Proteomes" id="UP001159427">
    <property type="component" value="Unassembled WGS sequence"/>
</dbReference>
<keyword evidence="3" id="KW-1185">Reference proteome</keyword>
<reference evidence="2 3" key="1">
    <citation type="submission" date="2022-05" db="EMBL/GenBank/DDBJ databases">
        <authorList>
            <consortium name="Genoscope - CEA"/>
            <person name="William W."/>
        </authorList>
    </citation>
    <scope>NUCLEOTIDE SEQUENCE [LARGE SCALE GENOMIC DNA]</scope>
</reference>
<evidence type="ECO:0000259" key="1">
    <source>
        <dbReference type="Pfam" id="PF00021"/>
    </source>
</evidence>
<evidence type="ECO:0000313" key="2">
    <source>
        <dbReference type="EMBL" id="CAH3183497.1"/>
    </source>
</evidence>
<organism evidence="2 3">
    <name type="scientific">Porites evermanni</name>
    <dbReference type="NCBI Taxonomy" id="104178"/>
    <lineage>
        <taxon>Eukaryota</taxon>
        <taxon>Metazoa</taxon>
        <taxon>Cnidaria</taxon>
        <taxon>Anthozoa</taxon>
        <taxon>Hexacorallia</taxon>
        <taxon>Scleractinia</taxon>
        <taxon>Fungiina</taxon>
        <taxon>Poritidae</taxon>
        <taxon>Porites</taxon>
    </lineage>
</organism>
<protein>
    <recommendedName>
        <fullName evidence="1">UPAR/Ly6 domain-containing protein</fullName>
    </recommendedName>
</protein>
<feature type="domain" description="UPAR/Ly6" evidence="1">
    <location>
        <begin position="38"/>
        <end position="121"/>
    </location>
</feature>
<dbReference type="Pfam" id="PF00021">
    <property type="entry name" value="UPAR_LY6"/>
    <property type="match status" value="1"/>
</dbReference>
<dbReference type="InterPro" id="IPR045860">
    <property type="entry name" value="Snake_toxin-like_sf"/>
</dbReference>
<feature type="non-terminal residue" evidence="2">
    <location>
        <position position="1"/>
    </location>
</feature>